<evidence type="ECO:0000313" key="5">
    <source>
        <dbReference type="Proteomes" id="UP000237865"/>
    </source>
</evidence>
<dbReference type="InterPro" id="IPR020852">
    <property type="entry name" value="RNR_Ib_NrdI_bac"/>
</dbReference>
<dbReference type="RefSeq" id="WP_028126355.1">
    <property type="nucleotide sequence ID" value="NZ_PHNE01000002.1"/>
</dbReference>
<dbReference type="GO" id="GO:0010181">
    <property type="term" value="F:FMN binding"/>
    <property type="evidence" value="ECO:0007669"/>
    <property type="project" value="InterPro"/>
</dbReference>
<dbReference type="PIRSF" id="PIRSF005087">
    <property type="entry name" value="NrdI"/>
    <property type="match status" value="1"/>
</dbReference>
<protein>
    <recommendedName>
        <fullName evidence="3">Protein NrdI</fullName>
    </recommendedName>
</protein>
<dbReference type="AlphaFoldDB" id="A0A2S5REC5"/>
<gene>
    <name evidence="3 4" type="primary">nrdI</name>
    <name evidence="4" type="ORF">ELUCI_v1c05780</name>
</gene>
<evidence type="ECO:0000256" key="1">
    <source>
        <dbReference type="ARBA" id="ARBA00003999"/>
    </source>
</evidence>
<dbReference type="SUPFAM" id="SSF52218">
    <property type="entry name" value="Flavoproteins"/>
    <property type="match status" value="1"/>
</dbReference>
<comment type="similarity">
    <text evidence="2 3">Belongs to the NrdI family.</text>
</comment>
<dbReference type="NCBIfam" id="TIGR00333">
    <property type="entry name" value="nrdI"/>
    <property type="match status" value="1"/>
</dbReference>
<dbReference type="InterPro" id="IPR004465">
    <property type="entry name" value="RNR_NrdI"/>
</dbReference>
<accession>A0A2S5REC5</accession>
<dbReference type="STRING" id="1399797.GCA_000518285_00152"/>
<dbReference type="InterPro" id="IPR029039">
    <property type="entry name" value="Flavoprotein-like_sf"/>
</dbReference>
<dbReference type="EMBL" id="PHNE01000002">
    <property type="protein sequence ID" value="PPE05485.1"/>
    <property type="molecule type" value="Genomic_DNA"/>
</dbReference>
<evidence type="ECO:0000256" key="3">
    <source>
        <dbReference type="HAMAP-Rule" id="MF_00128"/>
    </source>
</evidence>
<dbReference type="Pfam" id="PF07972">
    <property type="entry name" value="Flavodoxin_NdrI"/>
    <property type="match status" value="1"/>
</dbReference>
<comment type="function">
    <text evidence="1 3">Probably involved in ribonucleotide reductase function.</text>
</comment>
<dbReference type="Gene3D" id="3.40.50.360">
    <property type="match status" value="1"/>
</dbReference>
<dbReference type="PANTHER" id="PTHR37297">
    <property type="entry name" value="PROTEIN NRDI"/>
    <property type="match status" value="1"/>
</dbReference>
<organism evidence="4 5">
    <name type="scientific">Williamsoniiplasma lucivorax</name>
    <dbReference type="NCBI Taxonomy" id="209274"/>
    <lineage>
        <taxon>Bacteria</taxon>
        <taxon>Bacillati</taxon>
        <taxon>Mycoplasmatota</taxon>
        <taxon>Mollicutes</taxon>
        <taxon>Entomoplasmatales</taxon>
        <taxon>Williamsoniiplasma</taxon>
    </lineage>
</organism>
<proteinExistence type="inferred from homology"/>
<dbReference type="HAMAP" id="MF_00128">
    <property type="entry name" value="NrdI"/>
    <property type="match status" value="1"/>
</dbReference>
<dbReference type="PANTHER" id="PTHR37297:SF1">
    <property type="entry name" value="PROTEIN NRDI"/>
    <property type="match status" value="1"/>
</dbReference>
<keyword evidence="5" id="KW-1185">Reference proteome</keyword>
<evidence type="ECO:0000313" key="4">
    <source>
        <dbReference type="EMBL" id="PPE05485.1"/>
    </source>
</evidence>
<comment type="caution">
    <text evidence="4">The sequence shown here is derived from an EMBL/GenBank/DDBJ whole genome shotgun (WGS) entry which is preliminary data.</text>
</comment>
<evidence type="ECO:0000256" key="2">
    <source>
        <dbReference type="ARBA" id="ARBA00009942"/>
    </source>
</evidence>
<dbReference type="Proteomes" id="UP000237865">
    <property type="component" value="Unassembled WGS sequence"/>
</dbReference>
<sequence length="160" mass="18063">MHKDVIKVDAQDIVKPTGEICVVYFSSPSNNTHRFIQKLNFTNLRIPFEEDEQLLVAQDYILICPTYSGGGEHTSGAVPKQVVKFLNQKQNRDYCRGVIASGNTNFGNTFAIAGPILSKKLNVPLLYQFELLGTKEDVEKIQNIIKNFWKKEGEENGKNN</sequence>
<name>A0A2S5REC5_9MOLU</name>
<reference evidence="4 5" key="1">
    <citation type="submission" date="2017-11" db="EMBL/GenBank/DDBJ databases">
        <title>Genome sequence of Entomoplasma lucivorax PIPN-2 (ATCC 49196).</title>
        <authorList>
            <person name="Lo W.-S."/>
            <person name="Gasparich G.E."/>
            <person name="Kuo C.-H."/>
        </authorList>
    </citation>
    <scope>NUCLEOTIDE SEQUENCE [LARGE SCALE GENOMIC DNA]</scope>
    <source>
        <strain evidence="4 5">PIPN-2</strain>
    </source>
</reference>